<organism evidence="2 3">
    <name type="scientific">Nocardioides szechwanensis</name>
    <dbReference type="NCBI Taxonomy" id="1005944"/>
    <lineage>
        <taxon>Bacteria</taxon>
        <taxon>Bacillati</taxon>
        <taxon>Actinomycetota</taxon>
        <taxon>Actinomycetes</taxon>
        <taxon>Propionibacteriales</taxon>
        <taxon>Nocardioidaceae</taxon>
        <taxon>Nocardioides</taxon>
    </lineage>
</organism>
<dbReference type="STRING" id="1005944.SAMN05192576_2903"/>
<dbReference type="OrthoDB" id="981191at2"/>
<dbReference type="InterPro" id="IPR037401">
    <property type="entry name" value="SnoaL-like"/>
</dbReference>
<evidence type="ECO:0000313" key="3">
    <source>
        <dbReference type="Proteomes" id="UP000199004"/>
    </source>
</evidence>
<reference evidence="2 3" key="1">
    <citation type="submission" date="2016-10" db="EMBL/GenBank/DDBJ databases">
        <authorList>
            <person name="de Groot N.N."/>
        </authorList>
    </citation>
    <scope>NUCLEOTIDE SEQUENCE [LARGE SCALE GENOMIC DNA]</scope>
    <source>
        <strain evidence="2 3">CGMCC 1.11147</strain>
    </source>
</reference>
<dbReference type="Pfam" id="PF13577">
    <property type="entry name" value="SnoaL_4"/>
    <property type="match status" value="1"/>
</dbReference>
<name>A0A1H0EM76_9ACTN</name>
<gene>
    <name evidence="2" type="ORF">SAMN05192576_2903</name>
</gene>
<evidence type="ECO:0000259" key="1">
    <source>
        <dbReference type="Pfam" id="PF13577"/>
    </source>
</evidence>
<dbReference type="RefSeq" id="WP_091025504.1">
    <property type="nucleotide sequence ID" value="NZ_BKAE01000010.1"/>
</dbReference>
<dbReference type="SUPFAM" id="SSF54427">
    <property type="entry name" value="NTF2-like"/>
    <property type="match status" value="1"/>
</dbReference>
<dbReference type="AlphaFoldDB" id="A0A1H0EM76"/>
<sequence length="141" mass="15938">MDLQTLSDRAEITDLLTRYTRAIDTGEWDWLDTVFAPDAQIDYTQSGGIAAAYPEVKPWLAEMLPAFFPKRMHTLGQLDIRIDGDEASCSAYFHNPMPMDDGAGGEKIVEFGGIYHHTLARTADGWRSVRLFEEVVWKRGI</sequence>
<proteinExistence type="predicted"/>
<evidence type="ECO:0000313" key="2">
    <source>
        <dbReference type="EMBL" id="SDN83440.1"/>
    </source>
</evidence>
<dbReference type="Gene3D" id="3.10.450.50">
    <property type="match status" value="1"/>
</dbReference>
<dbReference type="CDD" id="cd00531">
    <property type="entry name" value="NTF2_like"/>
    <property type="match status" value="1"/>
</dbReference>
<dbReference type="EMBL" id="FNIC01000004">
    <property type="protein sequence ID" value="SDN83440.1"/>
    <property type="molecule type" value="Genomic_DNA"/>
</dbReference>
<accession>A0A1H0EM76</accession>
<dbReference type="InterPro" id="IPR032710">
    <property type="entry name" value="NTF2-like_dom_sf"/>
</dbReference>
<dbReference type="Proteomes" id="UP000199004">
    <property type="component" value="Unassembled WGS sequence"/>
</dbReference>
<feature type="domain" description="SnoaL-like" evidence="1">
    <location>
        <begin position="4"/>
        <end position="129"/>
    </location>
</feature>
<protein>
    <submittedName>
        <fullName evidence="2">SnoaL-like domain-containing protein</fullName>
    </submittedName>
</protein>
<keyword evidence="3" id="KW-1185">Reference proteome</keyword>